<dbReference type="Pfam" id="PF08205">
    <property type="entry name" value="C2-set_2"/>
    <property type="match status" value="1"/>
</dbReference>
<dbReference type="PROSITE" id="PS50835">
    <property type="entry name" value="IG_LIKE"/>
    <property type="match status" value="2"/>
</dbReference>
<keyword evidence="5" id="KW-0812">Transmembrane</keyword>
<accession>A0A8D3AP92</accession>
<dbReference type="InterPro" id="IPR013162">
    <property type="entry name" value="CD80_C2-set"/>
</dbReference>
<feature type="domain" description="Ig-like" evidence="6">
    <location>
        <begin position="166"/>
        <end position="261"/>
    </location>
</feature>
<feature type="domain" description="Ig-like" evidence="6">
    <location>
        <begin position="266"/>
        <end position="352"/>
    </location>
</feature>
<evidence type="ECO:0000256" key="2">
    <source>
        <dbReference type="ARBA" id="ARBA00023136"/>
    </source>
</evidence>
<dbReference type="GO" id="GO:0016020">
    <property type="term" value="C:membrane"/>
    <property type="evidence" value="ECO:0007669"/>
    <property type="project" value="UniProtKB-SubCell"/>
</dbReference>
<evidence type="ECO:0000256" key="5">
    <source>
        <dbReference type="SAM" id="Phobius"/>
    </source>
</evidence>
<dbReference type="Gene3D" id="2.60.40.10">
    <property type="entry name" value="Immunoglobulins"/>
    <property type="match status" value="3"/>
</dbReference>
<evidence type="ECO:0000256" key="4">
    <source>
        <dbReference type="SAM" id="MobiDB-lite"/>
    </source>
</evidence>
<evidence type="ECO:0000313" key="8">
    <source>
        <dbReference type="Proteomes" id="UP000694558"/>
    </source>
</evidence>
<proteinExistence type="predicted"/>
<evidence type="ECO:0000313" key="7">
    <source>
        <dbReference type="Ensembl" id="ENSSMAP00000021310.2"/>
    </source>
</evidence>
<dbReference type="SMART" id="SM00409">
    <property type="entry name" value="IG"/>
    <property type="match status" value="3"/>
</dbReference>
<dbReference type="InterPro" id="IPR013783">
    <property type="entry name" value="Ig-like_fold"/>
</dbReference>
<keyword evidence="2 5" id="KW-0472">Membrane</keyword>
<evidence type="ECO:0000256" key="3">
    <source>
        <dbReference type="ARBA" id="ARBA00023157"/>
    </source>
</evidence>
<keyword evidence="5" id="KW-1133">Transmembrane helix</keyword>
<protein>
    <recommendedName>
        <fullName evidence="6">Ig-like domain-containing protein</fullName>
    </recommendedName>
</protein>
<dbReference type="Ensembl" id="ENSSMAT00000021565.2">
    <property type="protein sequence ID" value="ENSSMAP00000021310.2"/>
    <property type="gene ID" value="ENSSMAG00000013026.2"/>
</dbReference>
<feature type="region of interest" description="Disordered" evidence="4">
    <location>
        <begin position="193"/>
        <end position="215"/>
    </location>
</feature>
<name>A0A8D3AP92_SCOMX</name>
<evidence type="ECO:0000256" key="1">
    <source>
        <dbReference type="ARBA" id="ARBA00004167"/>
    </source>
</evidence>
<reference evidence="7" key="1">
    <citation type="submission" date="2023-05" db="EMBL/GenBank/DDBJ databases">
        <title>High-quality long-read genome of Scophthalmus maximus.</title>
        <authorList>
            <person name="Lien S."/>
            <person name="Martinez P."/>
        </authorList>
    </citation>
    <scope>NUCLEOTIDE SEQUENCE [LARGE SCALE GENOMIC DNA]</scope>
</reference>
<keyword evidence="3" id="KW-1015">Disulfide bond</keyword>
<evidence type="ECO:0000259" key="6">
    <source>
        <dbReference type="PROSITE" id="PS50835"/>
    </source>
</evidence>
<dbReference type="PANTHER" id="PTHR46484">
    <property type="entry name" value="SI:CH211-171H4.5-RELATED"/>
    <property type="match status" value="1"/>
</dbReference>
<dbReference type="Proteomes" id="UP000694558">
    <property type="component" value="Chromosome 22"/>
</dbReference>
<organism evidence="7 8">
    <name type="scientific">Scophthalmus maximus</name>
    <name type="common">Turbot</name>
    <name type="synonym">Psetta maxima</name>
    <dbReference type="NCBI Taxonomy" id="52904"/>
    <lineage>
        <taxon>Eukaryota</taxon>
        <taxon>Metazoa</taxon>
        <taxon>Chordata</taxon>
        <taxon>Craniata</taxon>
        <taxon>Vertebrata</taxon>
        <taxon>Euteleostomi</taxon>
        <taxon>Actinopterygii</taxon>
        <taxon>Neopterygii</taxon>
        <taxon>Teleostei</taxon>
        <taxon>Neoteleostei</taxon>
        <taxon>Acanthomorphata</taxon>
        <taxon>Carangaria</taxon>
        <taxon>Pleuronectiformes</taxon>
        <taxon>Pleuronectoidei</taxon>
        <taxon>Scophthalmidae</taxon>
        <taxon>Scophthalmus</taxon>
    </lineage>
</organism>
<dbReference type="AlphaFoldDB" id="A0A8D3AP92"/>
<dbReference type="SUPFAM" id="SSF48726">
    <property type="entry name" value="Immunoglobulin"/>
    <property type="match status" value="2"/>
</dbReference>
<feature type="compositionally biased region" description="Polar residues" evidence="4">
    <location>
        <begin position="193"/>
        <end position="203"/>
    </location>
</feature>
<sequence>LISFLANKSSVLVGFRAEDEFGCSQENLICCCIFTCFSSPGVFSRTWKITLPRSIESLGNSCVTVPCRFEVPGNQEANVLNCSDSGVWRRGSLQRSDRPELTQSFRQRLTSGSIVGDLKRKNCTTMIHRFSKSDNDVYFFRLDCPNLKFTFSDGVLITAQTEPPPPQLTFVDQLPEGDQVRMQCSAPVSCSTLPPSLTWSPQDSSRREESQMLQNEDGQTTLTSTMTFMASADHHNQSVMCSASYLLSEGRRTSRGTRRLNVLYAPRFTTATINTSGPVSERETVTFACSSDANPPVRRYSWFRGDRGKVTTEPAGATLVLQVNPKDSGEYLCEAQSLRGSQRSRPVFLEISEQWRKSNGSVMIPYIICGAVLLLYVLTVAVDLYKYQRSENIKIEQKGEHTYIDLQTFSLTSDYDHLKVSENLRGIFS</sequence>
<comment type="subcellular location">
    <subcellularLocation>
        <location evidence="1">Membrane</location>
        <topology evidence="1">Single-pass membrane protein</topology>
    </subcellularLocation>
</comment>
<dbReference type="Pfam" id="PF13927">
    <property type="entry name" value="Ig_3"/>
    <property type="match status" value="1"/>
</dbReference>
<dbReference type="InterPro" id="IPR003599">
    <property type="entry name" value="Ig_sub"/>
</dbReference>
<feature type="transmembrane region" description="Helical" evidence="5">
    <location>
        <begin position="363"/>
        <end position="385"/>
    </location>
</feature>
<dbReference type="PANTHER" id="PTHR46484:SF8">
    <property type="entry name" value="B-CELL RECEPTOR CD22-LIKE-RELATED"/>
    <property type="match status" value="1"/>
</dbReference>
<dbReference type="InterPro" id="IPR007110">
    <property type="entry name" value="Ig-like_dom"/>
</dbReference>
<dbReference type="InterPro" id="IPR036179">
    <property type="entry name" value="Ig-like_dom_sf"/>
</dbReference>
<dbReference type="GeneTree" id="ENSGT01150000286924"/>
<reference evidence="7" key="2">
    <citation type="submission" date="2025-08" db="UniProtKB">
        <authorList>
            <consortium name="Ensembl"/>
        </authorList>
    </citation>
    <scope>IDENTIFICATION</scope>
</reference>